<dbReference type="RefSeq" id="XP_058307086.1">
    <property type="nucleotide sequence ID" value="XM_058454837.1"/>
</dbReference>
<organism evidence="2 3">
    <name type="scientific">Penicillium cinerascens</name>
    <dbReference type="NCBI Taxonomy" id="70096"/>
    <lineage>
        <taxon>Eukaryota</taxon>
        <taxon>Fungi</taxon>
        <taxon>Dikarya</taxon>
        <taxon>Ascomycota</taxon>
        <taxon>Pezizomycotina</taxon>
        <taxon>Eurotiomycetes</taxon>
        <taxon>Eurotiomycetidae</taxon>
        <taxon>Eurotiales</taxon>
        <taxon>Aspergillaceae</taxon>
        <taxon>Penicillium</taxon>
    </lineage>
</organism>
<dbReference type="AlphaFoldDB" id="A0A9W9JKL1"/>
<protein>
    <submittedName>
        <fullName evidence="2">Uncharacterized protein</fullName>
    </submittedName>
</protein>
<comment type="caution">
    <text evidence="2">The sequence shown here is derived from an EMBL/GenBank/DDBJ whole genome shotgun (WGS) entry which is preliminary data.</text>
</comment>
<proteinExistence type="predicted"/>
<dbReference type="OrthoDB" id="5404004at2759"/>
<feature type="compositionally biased region" description="Low complexity" evidence="1">
    <location>
        <begin position="213"/>
        <end position="227"/>
    </location>
</feature>
<dbReference type="Proteomes" id="UP001150904">
    <property type="component" value="Unassembled WGS sequence"/>
</dbReference>
<feature type="compositionally biased region" description="Basic and acidic residues" evidence="1">
    <location>
        <begin position="30"/>
        <end position="42"/>
    </location>
</feature>
<sequence>MGKTTTVVQSRTNPAMDTISFPVLTYSDAAPRDDLRDIDKTTSQRLPKQGVVAQWDFPRPQTADTRTNRKAPPGVGATFDFRLTAPPDEAVPSGAPSGGSPLGSQTIGIALGSPDMFDSKALPPPRFNTSIFAQTQTGQPTPPQKSSKWKKIGGFFRAKNALASPTQSAHPGPSKQLGQKEIPSAKQQQMKKRKGSNEERPRIGGDPKTKADSNNSSSQRSRNFSLSKRIPTKENLENQSLRLELDIPDIQMERYSVMFSNVMNKNQRPNLLARRAKTLDSLSVPSNQLFFAATAKPPPVLIRRATSPARSSFTLFPTSQPSKAAQIPGTQNFSRGPSPLLRSNTVPVESPSRSPLEPTLRAIPNNNGVSSLESPITKQIFNESSNTPQSSNSYIRWEDKPLPPINPHPRSRKMSPQDIRAVQSSFQQQQKALQTNKNSTLKERSDRERRNLTVKTGRKPPLPPPKDAKDKSPSKSSLNSTAPPSKFTAELVNITASPKEVSSDPKPDLPNPPRAEPIRIPPVAEPEQLDTKETNVAIPTIEVSTARSISLKSGKRQVLVPVGSRVDHFNANERLVDRKALLPRITDVQYGHKHAVSQELQIESL</sequence>
<evidence type="ECO:0000313" key="3">
    <source>
        <dbReference type="Proteomes" id="UP001150904"/>
    </source>
</evidence>
<feature type="compositionally biased region" description="Polar residues" evidence="1">
    <location>
        <begin position="314"/>
        <end position="353"/>
    </location>
</feature>
<dbReference type="EMBL" id="JAPQKR010000014">
    <property type="protein sequence ID" value="KAJ5198658.1"/>
    <property type="molecule type" value="Genomic_DNA"/>
</dbReference>
<feature type="compositionally biased region" description="Polar residues" evidence="1">
    <location>
        <begin position="364"/>
        <end position="394"/>
    </location>
</feature>
<name>A0A9W9JKL1_9EURO</name>
<feature type="compositionally biased region" description="Basic and acidic residues" evidence="1">
    <location>
        <begin position="195"/>
        <end position="211"/>
    </location>
</feature>
<feature type="compositionally biased region" description="Basic and acidic residues" evidence="1">
    <location>
        <begin position="440"/>
        <end position="451"/>
    </location>
</feature>
<keyword evidence="3" id="KW-1185">Reference proteome</keyword>
<dbReference type="GeneID" id="83182138"/>
<evidence type="ECO:0000313" key="2">
    <source>
        <dbReference type="EMBL" id="KAJ5198658.1"/>
    </source>
</evidence>
<gene>
    <name evidence="2" type="ORF">N7498_007775</name>
</gene>
<feature type="region of interest" description="Disordered" evidence="1">
    <location>
        <begin position="314"/>
        <end position="519"/>
    </location>
</feature>
<reference evidence="2" key="2">
    <citation type="journal article" date="2023" name="IMA Fungus">
        <title>Comparative genomic study of the Penicillium genus elucidates a diverse pangenome and 15 lateral gene transfer events.</title>
        <authorList>
            <person name="Petersen C."/>
            <person name="Sorensen T."/>
            <person name="Nielsen M.R."/>
            <person name="Sondergaard T.E."/>
            <person name="Sorensen J.L."/>
            <person name="Fitzpatrick D.A."/>
            <person name="Frisvad J.C."/>
            <person name="Nielsen K.L."/>
        </authorList>
    </citation>
    <scope>NUCLEOTIDE SEQUENCE</scope>
    <source>
        <strain evidence="2">IBT 15544</strain>
    </source>
</reference>
<feature type="region of interest" description="Disordered" evidence="1">
    <location>
        <begin position="30"/>
        <end position="231"/>
    </location>
</feature>
<feature type="compositionally biased region" description="Pro residues" evidence="1">
    <location>
        <begin position="508"/>
        <end position="519"/>
    </location>
</feature>
<accession>A0A9W9JKL1</accession>
<evidence type="ECO:0000256" key="1">
    <source>
        <dbReference type="SAM" id="MobiDB-lite"/>
    </source>
</evidence>
<reference evidence="2" key="1">
    <citation type="submission" date="2022-12" db="EMBL/GenBank/DDBJ databases">
        <authorList>
            <person name="Petersen C."/>
        </authorList>
    </citation>
    <scope>NUCLEOTIDE SEQUENCE</scope>
    <source>
        <strain evidence="2">IBT 15544</strain>
    </source>
</reference>